<evidence type="ECO:0000259" key="6">
    <source>
        <dbReference type="SMART" id="SM01155"/>
    </source>
</evidence>
<dbReference type="EMBL" id="KZ819328">
    <property type="protein sequence ID" value="PWN20374.1"/>
    <property type="molecule type" value="Genomic_DNA"/>
</dbReference>
<dbReference type="STRING" id="1684307.A0A316U6B9"/>
<feature type="region of interest" description="Disordered" evidence="5">
    <location>
        <begin position="190"/>
        <end position="224"/>
    </location>
</feature>
<reference evidence="7 8" key="1">
    <citation type="journal article" date="2018" name="Mol. Biol. Evol.">
        <title>Broad Genomic Sampling Reveals a Smut Pathogenic Ancestry of the Fungal Clade Ustilaginomycotina.</title>
        <authorList>
            <person name="Kijpornyongpan T."/>
            <person name="Mondo S.J."/>
            <person name="Barry K."/>
            <person name="Sandor L."/>
            <person name="Lee J."/>
            <person name="Lipzen A."/>
            <person name="Pangilinan J."/>
            <person name="LaButti K."/>
            <person name="Hainaut M."/>
            <person name="Henrissat B."/>
            <person name="Grigoriev I.V."/>
            <person name="Spatafora J.W."/>
            <person name="Aime M.C."/>
        </authorList>
    </citation>
    <scope>NUCLEOTIDE SEQUENCE [LARGE SCALE GENOMIC DNA]</scope>
    <source>
        <strain evidence="7 8">MCA 4718</strain>
    </source>
</reference>
<dbReference type="AlphaFoldDB" id="A0A316U6B9"/>
<gene>
    <name evidence="7" type="ORF">BCV69DRAFT_207652</name>
</gene>
<keyword evidence="2" id="KW-0496">Mitochondrion</keyword>
<dbReference type="RefSeq" id="XP_025347534.1">
    <property type="nucleotide sequence ID" value="XM_025489729.1"/>
</dbReference>
<dbReference type="GO" id="GO:0005739">
    <property type="term" value="C:mitochondrion"/>
    <property type="evidence" value="ECO:0007669"/>
    <property type="project" value="UniProtKB-SubCell"/>
</dbReference>
<accession>A0A316U6B9</accession>
<feature type="compositionally biased region" description="Low complexity" evidence="5">
    <location>
        <begin position="207"/>
        <end position="221"/>
    </location>
</feature>
<dbReference type="OrthoDB" id="2554564at2759"/>
<evidence type="ECO:0000313" key="7">
    <source>
        <dbReference type="EMBL" id="PWN20374.1"/>
    </source>
</evidence>
<dbReference type="SMART" id="SM01155">
    <property type="entry name" value="DUF1713"/>
    <property type="match status" value="1"/>
</dbReference>
<feature type="domain" description="Ribosomal protein mS38 C-terminal" evidence="6">
    <location>
        <begin position="337"/>
        <end position="370"/>
    </location>
</feature>
<evidence type="ECO:0000256" key="5">
    <source>
        <dbReference type="SAM" id="MobiDB-lite"/>
    </source>
</evidence>
<evidence type="ECO:0000256" key="2">
    <source>
        <dbReference type="ARBA" id="ARBA00023128"/>
    </source>
</evidence>
<feature type="region of interest" description="Disordered" evidence="5">
    <location>
        <begin position="375"/>
        <end position="404"/>
    </location>
</feature>
<comment type="subcellular location">
    <subcellularLocation>
        <location evidence="1">Mitochondrion</location>
    </subcellularLocation>
</comment>
<dbReference type="InterPro" id="IPR013177">
    <property type="entry name" value="Ribosomal_mS38_C"/>
</dbReference>
<dbReference type="Proteomes" id="UP000245942">
    <property type="component" value="Unassembled WGS sequence"/>
</dbReference>
<evidence type="ECO:0000256" key="3">
    <source>
        <dbReference type="ARBA" id="ARBA00035647"/>
    </source>
</evidence>
<dbReference type="PANTHER" id="PTHR32035:SF3">
    <property type="entry name" value="SMALL RIBOSOMAL SUBUNIT PROTEIN MS38"/>
    <property type="match status" value="1"/>
</dbReference>
<keyword evidence="8" id="KW-1185">Reference proteome</keyword>
<proteinExistence type="inferred from homology"/>
<dbReference type="Pfam" id="PF08213">
    <property type="entry name" value="COX24_C"/>
    <property type="match status" value="1"/>
</dbReference>
<dbReference type="PANTHER" id="PTHR32035">
    <property type="entry name" value="AURORA KINASE A-INTERACTING PROTEIN"/>
    <property type="match status" value="1"/>
</dbReference>
<protein>
    <recommendedName>
        <fullName evidence="4">Small ribosomal subunit protein mS38</fullName>
    </recommendedName>
</protein>
<evidence type="ECO:0000313" key="8">
    <source>
        <dbReference type="Proteomes" id="UP000245942"/>
    </source>
</evidence>
<comment type="similarity">
    <text evidence="3">Belongs to the mitochondrion-specific ribosomal protein mS38 family.</text>
</comment>
<name>A0A316U6B9_9BASI</name>
<sequence length="404" mass="43890">MASRLRSRQNLSSLSPGFMTFQLHLPALQSVPTLAFNKMLDSITSNPPSSGGKSSGSNSPLSLYTQISTLQQFESDRQLSIKQALERGEDPELASALGPESDLVVLGEPEGPRKEWGRGVTSYLAKVGRPFSPPGAPMKGEEAARTKGLDDLMSYHVSTAEGELDGEGDFVEMHEGAQGASMADVLAEHLGESSSPPHSHSRSNLRTSTSASTTTSTSGSGDPEDLNLWLGHAIVQERLKAQLPWDRLLAQMDRASVLPQQQGEQAGEIDVSALRITLPTTAPQKTQGRNVRRSPKIFTRTPTSSVVEAATSVGSEVNATPVTTRMEVEGASEVVVEMDSVRRKRKKKMNKMKYKKLRKRQRSERQRLKKEVDEWIWVPGPGPGRNLGVGSWDDQGPKGGVERG</sequence>
<evidence type="ECO:0000256" key="4">
    <source>
        <dbReference type="ARBA" id="ARBA00035682"/>
    </source>
</evidence>
<dbReference type="GeneID" id="37011463"/>
<organism evidence="7 8">
    <name type="scientific">Pseudomicrostroma glucosiphilum</name>
    <dbReference type="NCBI Taxonomy" id="1684307"/>
    <lineage>
        <taxon>Eukaryota</taxon>
        <taxon>Fungi</taxon>
        <taxon>Dikarya</taxon>
        <taxon>Basidiomycota</taxon>
        <taxon>Ustilaginomycotina</taxon>
        <taxon>Exobasidiomycetes</taxon>
        <taxon>Microstromatales</taxon>
        <taxon>Microstromatales incertae sedis</taxon>
        <taxon>Pseudomicrostroma</taxon>
    </lineage>
</organism>
<evidence type="ECO:0000256" key="1">
    <source>
        <dbReference type="ARBA" id="ARBA00004173"/>
    </source>
</evidence>